<gene>
    <name evidence="1" type="ORF">OG835_33895</name>
</gene>
<evidence type="ECO:0000313" key="1">
    <source>
        <dbReference type="EMBL" id="WSC01510.1"/>
    </source>
</evidence>
<organism evidence="1 2">
    <name type="scientific">Streptomyces scopuliridis</name>
    <dbReference type="NCBI Taxonomy" id="452529"/>
    <lineage>
        <taxon>Bacteria</taxon>
        <taxon>Bacillati</taxon>
        <taxon>Actinomycetota</taxon>
        <taxon>Actinomycetes</taxon>
        <taxon>Kitasatosporales</taxon>
        <taxon>Streptomycetaceae</taxon>
        <taxon>Streptomyces</taxon>
    </lineage>
</organism>
<reference evidence="1" key="1">
    <citation type="submission" date="2022-10" db="EMBL/GenBank/DDBJ databases">
        <title>The complete genomes of actinobacterial strains from the NBC collection.</title>
        <authorList>
            <person name="Joergensen T.S."/>
            <person name="Alvarez Arevalo M."/>
            <person name="Sterndorff E.B."/>
            <person name="Faurdal D."/>
            <person name="Vuksanovic O."/>
            <person name="Mourched A.-S."/>
            <person name="Charusanti P."/>
            <person name="Shaw S."/>
            <person name="Blin K."/>
            <person name="Weber T."/>
        </authorList>
    </citation>
    <scope>NUCLEOTIDE SEQUENCE</scope>
    <source>
        <strain evidence="1">NBC 01771</strain>
    </source>
</reference>
<protein>
    <submittedName>
        <fullName evidence="1">DUF6296 family protein</fullName>
    </submittedName>
</protein>
<dbReference type="EMBL" id="CP109109">
    <property type="protein sequence ID" value="WSC01510.1"/>
    <property type="molecule type" value="Genomic_DNA"/>
</dbReference>
<keyword evidence="2" id="KW-1185">Reference proteome</keyword>
<dbReference type="Proteomes" id="UP001348369">
    <property type="component" value="Chromosome"/>
</dbReference>
<proteinExistence type="predicted"/>
<evidence type="ECO:0000313" key="2">
    <source>
        <dbReference type="Proteomes" id="UP001348369"/>
    </source>
</evidence>
<accession>A0ACD4ZTF8</accession>
<sequence length="80" mass="8639">MGMSDTYTLVFAYPDAPDRAPEDEDVVVVRRTDRLGPGGHALYADETGIVLAEISDQDEVRMVASGGHQDLKVSVRAHPA</sequence>
<name>A0ACD4ZTF8_9ACTN</name>